<dbReference type="Gene3D" id="3.40.50.720">
    <property type="entry name" value="NAD(P)-binding Rossmann-like Domain"/>
    <property type="match status" value="1"/>
</dbReference>
<dbReference type="GO" id="GO:0016491">
    <property type="term" value="F:oxidoreductase activity"/>
    <property type="evidence" value="ECO:0007669"/>
    <property type="project" value="UniProtKB-KW"/>
</dbReference>
<dbReference type="SUPFAM" id="SSF51735">
    <property type="entry name" value="NAD(P)-binding Rossmann-fold domains"/>
    <property type="match status" value="1"/>
</dbReference>
<reference evidence="5 6" key="1">
    <citation type="submission" date="2019-03" db="EMBL/GenBank/DDBJ databases">
        <title>Metabolic potential of uncultured bacteria and archaea associated with petroleum seepage in deep-sea sediments.</title>
        <authorList>
            <person name="Dong X."/>
            <person name="Hubert C."/>
        </authorList>
    </citation>
    <scope>NUCLEOTIDE SEQUENCE [LARGE SCALE GENOMIC DNA]</scope>
    <source>
        <strain evidence="5">E44_bin92</strain>
    </source>
</reference>
<dbReference type="PANTHER" id="PTHR43401">
    <property type="entry name" value="L-THREONINE 3-DEHYDROGENASE"/>
    <property type="match status" value="1"/>
</dbReference>
<dbReference type="GO" id="GO:0046872">
    <property type="term" value="F:metal ion binding"/>
    <property type="evidence" value="ECO:0007669"/>
    <property type="project" value="UniProtKB-KW"/>
</dbReference>
<dbReference type="InterPro" id="IPR036291">
    <property type="entry name" value="NAD(P)-bd_dom_sf"/>
</dbReference>
<keyword evidence="1" id="KW-0479">Metal-binding</keyword>
<feature type="domain" description="Enoyl reductase (ER)" evidence="4">
    <location>
        <begin position="7"/>
        <end position="343"/>
    </location>
</feature>
<sequence length="346" mass="37593">MTFGGDRTMKAAVWLGKGKLVGKEVEKPSAGPGEAIIRVKWTGICGTDLAVCAGKLSRARPPLIPGHEFSGEIVEVPEENRWGLREGDAVVAEPLLPCERCYACRTGMYNVCENFAIVGVDAPGSFAEFVKVKARNVYRLPSNISLELASLTEPTAVALRTVQRSGMKVGDSVVILGGGPIGLLIAELVRIGGALPIIISEISPYRANFARNLGFEVVVPARDELEDRVRDLTRGRGADVVFDAVGVPAAASQFTRISRIGGSIVVVGLYKEPSPVDLKEVCFRELTITGSRVYRYPDFEKVLDIILKDSNRFSSIITEKMELDEIERGLRLLNEGRAMKVLIHPS</sequence>
<dbReference type="Pfam" id="PF08240">
    <property type="entry name" value="ADH_N"/>
    <property type="match status" value="1"/>
</dbReference>
<dbReference type="InterPro" id="IPR011032">
    <property type="entry name" value="GroES-like_sf"/>
</dbReference>
<dbReference type="EMBL" id="SOKU01000311">
    <property type="protein sequence ID" value="TES84583.1"/>
    <property type="molecule type" value="Genomic_DNA"/>
</dbReference>
<dbReference type="Pfam" id="PF00107">
    <property type="entry name" value="ADH_zinc_N"/>
    <property type="match status" value="1"/>
</dbReference>
<name>A0A523QGJ7_UNCAE</name>
<evidence type="ECO:0000313" key="6">
    <source>
        <dbReference type="Proteomes" id="UP000320781"/>
    </source>
</evidence>
<evidence type="ECO:0000256" key="1">
    <source>
        <dbReference type="ARBA" id="ARBA00022723"/>
    </source>
</evidence>
<keyword evidence="3" id="KW-0560">Oxidoreductase</keyword>
<gene>
    <name evidence="5" type="ORF">E3J95_06385</name>
</gene>
<dbReference type="Proteomes" id="UP000320781">
    <property type="component" value="Unassembled WGS sequence"/>
</dbReference>
<comment type="caution">
    <text evidence="5">The sequence shown here is derived from an EMBL/GenBank/DDBJ whole genome shotgun (WGS) entry which is preliminary data.</text>
</comment>
<dbReference type="InterPro" id="IPR020843">
    <property type="entry name" value="ER"/>
</dbReference>
<dbReference type="InterPro" id="IPR013154">
    <property type="entry name" value="ADH-like_N"/>
</dbReference>
<organism evidence="5 6">
    <name type="scientific">Aerophobetes bacterium</name>
    <dbReference type="NCBI Taxonomy" id="2030807"/>
    <lineage>
        <taxon>Bacteria</taxon>
        <taxon>Candidatus Aerophobota</taxon>
    </lineage>
</organism>
<evidence type="ECO:0000313" key="5">
    <source>
        <dbReference type="EMBL" id="TES84583.1"/>
    </source>
</evidence>
<dbReference type="SMART" id="SM00829">
    <property type="entry name" value="PKS_ER"/>
    <property type="match status" value="1"/>
</dbReference>
<dbReference type="PANTHER" id="PTHR43401:SF2">
    <property type="entry name" value="L-THREONINE 3-DEHYDROGENASE"/>
    <property type="match status" value="1"/>
</dbReference>
<accession>A0A523QGJ7</accession>
<dbReference type="InterPro" id="IPR050129">
    <property type="entry name" value="Zn_alcohol_dh"/>
</dbReference>
<evidence type="ECO:0000256" key="3">
    <source>
        <dbReference type="ARBA" id="ARBA00023002"/>
    </source>
</evidence>
<proteinExistence type="predicted"/>
<dbReference type="SUPFAM" id="SSF50129">
    <property type="entry name" value="GroES-like"/>
    <property type="match status" value="1"/>
</dbReference>
<protein>
    <submittedName>
        <fullName evidence="5">Zinc-binding dehydrogenase</fullName>
    </submittedName>
</protein>
<dbReference type="Gene3D" id="3.90.180.10">
    <property type="entry name" value="Medium-chain alcohol dehydrogenases, catalytic domain"/>
    <property type="match status" value="1"/>
</dbReference>
<dbReference type="AlphaFoldDB" id="A0A523QGJ7"/>
<dbReference type="InterPro" id="IPR013149">
    <property type="entry name" value="ADH-like_C"/>
</dbReference>
<evidence type="ECO:0000259" key="4">
    <source>
        <dbReference type="SMART" id="SM00829"/>
    </source>
</evidence>
<keyword evidence="2" id="KW-0862">Zinc</keyword>
<evidence type="ECO:0000256" key="2">
    <source>
        <dbReference type="ARBA" id="ARBA00022833"/>
    </source>
</evidence>